<keyword evidence="3" id="KW-0808">Transferase</keyword>
<keyword evidence="8" id="KW-1185">Reference proteome</keyword>
<dbReference type="CDD" id="cd07989">
    <property type="entry name" value="LPLAT_AGPAT-like"/>
    <property type="match status" value="1"/>
</dbReference>
<dbReference type="SUPFAM" id="SSF69593">
    <property type="entry name" value="Glycerol-3-phosphate (1)-acyltransferase"/>
    <property type="match status" value="1"/>
</dbReference>
<evidence type="ECO:0000256" key="3">
    <source>
        <dbReference type="ARBA" id="ARBA00022679"/>
    </source>
</evidence>
<evidence type="ECO:0000313" key="8">
    <source>
        <dbReference type="Proteomes" id="UP000620139"/>
    </source>
</evidence>
<dbReference type="InterPro" id="IPR002123">
    <property type="entry name" value="Plipid/glycerol_acylTrfase"/>
</dbReference>
<organism evidence="7 8">
    <name type="scientific">Inhella gelatinilytica</name>
    <dbReference type="NCBI Taxonomy" id="2795030"/>
    <lineage>
        <taxon>Bacteria</taxon>
        <taxon>Pseudomonadati</taxon>
        <taxon>Pseudomonadota</taxon>
        <taxon>Betaproteobacteria</taxon>
        <taxon>Burkholderiales</taxon>
        <taxon>Sphaerotilaceae</taxon>
        <taxon>Inhella</taxon>
    </lineage>
</organism>
<dbReference type="SMART" id="SM00563">
    <property type="entry name" value="PlsC"/>
    <property type="match status" value="1"/>
</dbReference>
<evidence type="ECO:0000256" key="2">
    <source>
        <dbReference type="ARBA" id="ARBA00022516"/>
    </source>
</evidence>
<comment type="pathway">
    <text evidence="1">Lipid metabolism.</text>
</comment>
<accession>A0A931IY40</accession>
<protein>
    <submittedName>
        <fullName evidence="7">1-acyl-sn-glycerol-3-phosphate acyltransferase</fullName>
    </submittedName>
</protein>
<dbReference type="Proteomes" id="UP000620139">
    <property type="component" value="Unassembled WGS sequence"/>
</dbReference>
<feature type="domain" description="Phospholipid/glycerol acyltransferase" evidence="6">
    <location>
        <begin position="67"/>
        <end position="180"/>
    </location>
</feature>
<dbReference type="GO" id="GO:0003841">
    <property type="term" value="F:1-acylglycerol-3-phosphate O-acyltransferase activity"/>
    <property type="evidence" value="ECO:0007669"/>
    <property type="project" value="TreeGrafter"/>
</dbReference>
<reference evidence="7" key="1">
    <citation type="submission" date="2020-12" db="EMBL/GenBank/DDBJ databases">
        <title>The genome sequence of Inhella sp. 4Y17.</title>
        <authorList>
            <person name="Liu Y."/>
        </authorList>
    </citation>
    <scope>NUCLEOTIDE SEQUENCE</scope>
    <source>
        <strain evidence="7">4Y10</strain>
    </source>
</reference>
<gene>
    <name evidence="7" type="ORF">I7X43_10030</name>
</gene>
<evidence type="ECO:0000259" key="6">
    <source>
        <dbReference type="SMART" id="SM00563"/>
    </source>
</evidence>
<dbReference type="PANTHER" id="PTHR10434">
    <property type="entry name" value="1-ACYL-SN-GLYCEROL-3-PHOSPHATE ACYLTRANSFERASE"/>
    <property type="match status" value="1"/>
</dbReference>
<evidence type="ECO:0000256" key="1">
    <source>
        <dbReference type="ARBA" id="ARBA00005189"/>
    </source>
</evidence>
<dbReference type="AlphaFoldDB" id="A0A931IY40"/>
<sequence length="246" mass="27097">MRGLRGLWRLLRVAAHVLRGLLTVAVVFPRRDAVGRQWHIQRWSEGLLRALGVRLSVIQEGTVAPASLVVLNHVSWLDIACVHAALPQARFVSKADVRHWPLIGWMVAAAGTLFIEREKKRDALRVVHHCAEALQRGETVAVFPEGTTGPGAELLPFHANLLQSALAVQAPLQPLALRFFTADERFAQAAQFVGETTLLQSLWRLATARGLQAELRLLPALPTEGMERRALAEATRGVIQAALLRP</sequence>
<dbReference type="EMBL" id="JAEDAL010000004">
    <property type="protein sequence ID" value="MBH9553184.1"/>
    <property type="molecule type" value="Genomic_DNA"/>
</dbReference>
<evidence type="ECO:0000256" key="4">
    <source>
        <dbReference type="ARBA" id="ARBA00023098"/>
    </source>
</evidence>
<dbReference type="Pfam" id="PF01553">
    <property type="entry name" value="Acyltransferase"/>
    <property type="match status" value="1"/>
</dbReference>
<keyword evidence="4" id="KW-0443">Lipid metabolism</keyword>
<evidence type="ECO:0000313" key="7">
    <source>
        <dbReference type="EMBL" id="MBH9553184.1"/>
    </source>
</evidence>
<name>A0A931IY40_9BURK</name>
<evidence type="ECO:0000256" key="5">
    <source>
        <dbReference type="ARBA" id="ARBA00023315"/>
    </source>
</evidence>
<comment type="caution">
    <text evidence="7">The sequence shown here is derived from an EMBL/GenBank/DDBJ whole genome shotgun (WGS) entry which is preliminary data.</text>
</comment>
<proteinExistence type="predicted"/>
<keyword evidence="5 7" id="KW-0012">Acyltransferase</keyword>
<dbReference type="PANTHER" id="PTHR10434:SF64">
    <property type="entry name" value="1-ACYL-SN-GLYCEROL-3-PHOSPHATE ACYLTRANSFERASE-RELATED"/>
    <property type="match status" value="1"/>
</dbReference>
<dbReference type="GO" id="GO:0006654">
    <property type="term" value="P:phosphatidic acid biosynthetic process"/>
    <property type="evidence" value="ECO:0007669"/>
    <property type="project" value="TreeGrafter"/>
</dbReference>
<keyword evidence="2" id="KW-0444">Lipid biosynthesis</keyword>